<feature type="transmembrane region" description="Helical" evidence="1">
    <location>
        <begin position="215"/>
        <end position="235"/>
    </location>
</feature>
<keyword evidence="1" id="KW-0812">Transmembrane</keyword>
<keyword evidence="4" id="KW-1185">Reference proteome</keyword>
<keyword evidence="3" id="KW-0378">Hydrolase</keyword>
<keyword evidence="1" id="KW-0472">Membrane</keyword>
<reference evidence="4" key="1">
    <citation type="submission" date="2016-10" db="EMBL/GenBank/DDBJ databases">
        <authorList>
            <person name="Varghese N."/>
            <person name="Submissions S."/>
        </authorList>
    </citation>
    <scope>NUCLEOTIDE SEQUENCE [LARGE SCALE GENOMIC DNA]</scope>
    <source>
        <strain evidence="4">DSM 45460</strain>
    </source>
</reference>
<feature type="transmembrane region" description="Helical" evidence="1">
    <location>
        <begin position="347"/>
        <end position="368"/>
    </location>
</feature>
<dbReference type="GO" id="GO:0004175">
    <property type="term" value="F:endopeptidase activity"/>
    <property type="evidence" value="ECO:0007669"/>
    <property type="project" value="UniProtKB-ARBA"/>
</dbReference>
<feature type="transmembrane region" description="Helical" evidence="1">
    <location>
        <begin position="283"/>
        <end position="308"/>
    </location>
</feature>
<dbReference type="PANTHER" id="PTHR35797:SF1">
    <property type="entry name" value="PROTEASE"/>
    <property type="match status" value="1"/>
</dbReference>
<feature type="transmembrane region" description="Helical" evidence="1">
    <location>
        <begin position="120"/>
        <end position="140"/>
    </location>
</feature>
<keyword evidence="1" id="KW-1133">Transmembrane helix</keyword>
<dbReference type="InterPro" id="IPR003675">
    <property type="entry name" value="Rce1/LyrA-like_dom"/>
</dbReference>
<dbReference type="Proteomes" id="UP000199213">
    <property type="component" value="Unassembled WGS sequence"/>
</dbReference>
<gene>
    <name evidence="3" type="ORF">SAMN04487820_110124</name>
</gene>
<evidence type="ECO:0000313" key="3">
    <source>
        <dbReference type="EMBL" id="SDK63799.1"/>
    </source>
</evidence>
<dbReference type="GO" id="GO:0006508">
    <property type="term" value="P:proteolysis"/>
    <property type="evidence" value="ECO:0007669"/>
    <property type="project" value="UniProtKB-KW"/>
</dbReference>
<protein>
    <submittedName>
        <fullName evidence="3">CAAX protease self-immunity</fullName>
    </submittedName>
</protein>
<dbReference type="PANTHER" id="PTHR35797">
    <property type="entry name" value="PROTEASE-RELATED"/>
    <property type="match status" value="1"/>
</dbReference>
<evidence type="ECO:0000256" key="1">
    <source>
        <dbReference type="SAM" id="Phobius"/>
    </source>
</evidence>
<evidence type="ECO:0000259" key="2">
    <source>
        <dbReference type="Pfam" id="PF02517"/>
    </source>
</evidence>
<proteinExistence type="predicted"/>
<dbReference type="AlphaFoldDB" id="A0A1G9DIU9"/>
<feature type="transmembrane region" description="Helical" evidence="1">
    <location>
        <begin position="247"/>
        <end position="271"/>
    </location>
</feature>
<dbReference type="GO" id="GO:0080120">
    <property type="term" value="P:CAAX-box protein maturation"/>
    <property type="evidence" value="ECO:0007669"/>
    <property type="project" value="UniProtKB-ARBA"/>
</dbReference>
<evidence type="ECO:0000313" key="4">
    <source>
        <dbReference type="Proteomes" id="UP000199213"/>
    </source>
</evidence>
<organism evidence="3 4">
    <name type="scientific">Actinopolyspora mzabensis</name>
    <dbReference type="NCBI Taxonomy" id="995066"/>
    <lineage>
        <taxon>Bacteria</taxon>
        <taxon>Bacillati</taxon>
        <taxon>Actinomycetota</taxon>
        <taxon>Actinomycetes</taxon>
        <taxon>Actinopolysporales</taxon>
        <taxon>Actinopolysporaceae</taxon>
        <taxon>Actinopolyspora</taxon>
    </lineage>
</organism>
<sequence>MREPHAHGVKRVASEFTDSGATRSCVVDEHTLLAAARTREMSRRSTPRSPRSRVSVENIGDHPLYPCDLDWQNTVMSSEYDRVDVRGVVGFVLIAYIPAWLLTLPLWLSGKGLSWAWYPPLLIAMMFMPAVATFVTNRWISPRGRILRETGVTHPNGVRGWWRYGLLGWIGAPVAMLLALVVGWAMTVYDAHWFDFAGLPGQLRFALTDQAPDSAFVGGLLLLLHVFVFGWLNVIPAAGEEWGWRGYLTPALLPLGQPAAFLITGVLWGLWHAPLLVLGYNYPTVPVVAAFIMMVVFCVLVSVLLGWLRLASRSVWPAVVAHGFLNAAAVLPAVFNAPGETFSNVSVGLLGWTGWIVLGLLILLLVALHRLPVQLPREQVADEGLTSGVSRFHHR</sequence>
<feature type="transmembrane region" description="Helical" evidence="1">
    <location>
        <begin position="88"/>
        <end position="108"/>
    </location>
</feature>
<keyword evidence="3" id="KW-0645">Protease</keyword>
<dbReference type="Pfam" id="PF02517">
    <property type="entry name" value="Rce1-like"/>
    <property type="match status" value="1"/>
</dbReference>
<feature type="domain" description="CAAX prenyl protease 2/Lysostaphin resistance protein A-like" evidence="2">
    <location>
        <begin position="226"/>
        <end position="327"/>
    </location>
</feature>
<dbReference type="EMBL" id="FNFM01000010">
    <property type="protein sequence ID" value="SDK63799.1"/>
    <property type="molecule type" value="Genomic_DNA"/>
</dbReference>
<feature type="transmembrane region" description="Helical" evidence="1">
    <location>
        <begin position="161"/>
        <end position="186"/>
    </location>
</feature>
<feature type="transmembrane region" description="Helical" evidence="1">
    <location>
        <begin position="315"/>
        <end position="335"/>
    </location>
</feature>
<dbReference type="InterPro" id="IPR042150">
    <property type="entry name" value="MmRce1-like"/>
</dbReference>
<name>A0A1G9DIU9_ACTMZ</name>
<accession>A0A1G9DIU9</accession>